<proteinExistence type="predicted"/>
<evidence type="ECO:0000256" key="1">
    <source>
        <dbReference type="SAM" id="Phobius"/>
    </source>
</evidence>
<sequence length="71" mass="7595">MDKNFTSTSRDILLNSGRIVGGVLKLPIGKILTLWGCAEGLIIFTGVYILGIIILAACNNANSYTAGYVLY</sequence>
<keyword evidence="3" id="KW-1185">Reference proteome</keyword>
<comment type="caution">
    <text evidence="2">The sequence shown here is derived from an EMBL/GenBank/DDBJ whole genome shotgun (WGS) entry which is preliminary data.</text>
</comment>
<keyword evidence="1" id="KW-1133">Transmembrane helix</keyword>
<dbReference type="STRING" id="60169.A0A1V6NG76"/>
<evidence type="ECO:0000313" key="3">
    <source>
        <dbReference type="Proteomes" id="UP000191408"/>
    </source>
</evidence>
<organism evidence="2 3">
    <name type="scientific">Penicillium polonicum</name>
    <dbReference type="NCBI Taxonomy" id="60169"/>
    <lineage>
        <taxon>Eukaryota</taxon>
        <taxon>Fungi</taxon>
        <taxon>Dikarya</taxon>
        <taxon>Ascomycota</taxon>
        <taxon>Pezizomycotina</taxon>
        <taxon>Eurotiomycetes</taxon>
        <taxon>Eurotiomycetidae</taxon>
        <taxon>Eurotiales</taxon>
        <taxon>Aspergillaceae</taxon>
        <taxon>Penicillium</taxon>
    </lineage>
</organism>
<dbReference type="Proteomes" id="UP000191408">
    <property type="component" value="Unassembled WGS sequence"/>
</dbReference>
<keyword evidence="1" id="KW-0812">Transmembrane</keyword>
<reference evidence="3" key="1">
    <citation type="journal article" date="2017" name="Nat. Microbiol.">
        <title>Global analysis of biosynthetic gene clusters reveals vast potential of secondary metabolite production in Penicillium species.</title>
        <authorList>
            <person name="Nielsen J.C."/>
            <person name="Grijseels S."/>
            <person name="Prigent S."/>
            <person name="Ji B."/>
            <person name="Dainat J."/>
            <person name="Nielsen K.F."/>
            <person name="Frisvad J.C."/>
            <person name="Workman M."/>
            <person name="Nielsen J."/>
        </authorList>
    </citation>
    <scope>NUCLEOTIDE SEQUENCE [LARGE SCALE GENOMIC DNA]</scope>
    <source>
        <strain evidence="3">IBT 4502</strain>
    </source>
</reference>
<accession>A0A1V6NG76</accession>
<evidence type="ECO:0000313" key="2">
    <source>
        <dbReference type="EMBL" id="OQD63547.1"/>
    </source>
</evidence>
<dbReference type="EMBL" id="MDYM01000009">
    <property type="protein sequence ID" value="OQD63547.1"/>
    <property type="molecule type" value="Genomic_DNA"/>
</dbReference>
<name>A0A1V6NG76_PENPO</name>
<gene>
    <name evidence="2" type="ORF">PENPOL_c009G08792</name>
</gene>
<feature type="transmembrane region" description="Helical" evidence="1">
    <location>
        <begin position="32"/>
        <end position="57"/>
    </location>
</feature>
<dbReference type="AlphaFoldDB" id="A0A1V6NG76"/>
<keyword evidence="1" id="KW-0472">Membrane</keyword>
<protein>
    <submittedName>
        <fullName evidence="2">Uncharacterized protein</fullName>
    </submittedName>
</protein>